<dbReference type="GO" id="GO:0005524">
    <property type="term" value="F:ATP binding"/>
    <property type="evidence" value="ECO:0007669"/>
    <property type="project" value="UniProtKB-KW"/>
</dbReference>
<sequence length="630" mass="72651">MNAGVTRINLFFKMGMLDRILSNGLFSFQVRFTLSFPGLEIGLMLKRHLKIKENLANMFSLYVRRVVYGGHEFSPLLTLQYQRGYSPRKLFKMLNIYFLYHSRQLKMFQTFEECVFQSTQKRPCSTLIKKSNKQIILQRTPNKYKSNEQKYVQYTEDQKYGEAIETLNALQTNAEALRLSMKHNINHLEDTHKYLLRSGLTLFDLKELSYIHVSGTKGKGSTCALTESILYAYGLKTGFYSSPHLVSVTERIRVNGEPISKEKFTRYFWKIYDKLQDAQDYEHDMPGYFKFLTILAFHVFLEERVDVVILEVGIGGELDCTNIVPNTKTVGITSLGLEHTNLLGETLNEIAWQKAGIIKPGSTVYTTVAQEDCIRIIRDRCKEKGGAHLHKVPDFELYFQDEKDRELKKSLNHVILLNGSLAIQLAYDWLRQNRKDMSERKEINKAYLTKQVVEGLINCHWPGRCQMIKYLNLNMYLDGAHTSESMKICGSWFSQSVSYSENPKILIFNITGDRDSTTLLKILKSFSVFDLVCFLPNVITSATTNTPDTQLIQAHREQLERAKMHACNWELLCLEDQTPNFAKVFPSLLSCFQYIQDEFDKSQQLDVLVTGSLHLLGATILSLNKLYKNI</sequence>
<dbReference type="STRING" id="67801.A0A1B0BVZ8"/>
<dbReference type="SUPFAM" id="SSF53244">
    <property type="entry name" value="MurD-like peptide ligases, peptide-binding domain"/>
    <property type="match status" value="1"/>
</dbReference>
<dbReference type="AlphaFoldDB" id="A0A1B0BVZ8"/>
<dbReference type="GO" id="GO:0005739">
    <property type="term" value="C:mitochondrion"/>
    <property type="evidence" value="ECO:0007669"/>
    <property type="project" value="TreeGrafter"/>
</dbReference>
<evidence type="ECO:0000256" key="12">
    <source>
        <dbReference type="ARBA" id="ARBA00047493"/>
    </source>
</evidence>
<evidence type="ECO:0000256" key="5">
    <source>
        <dbReference type="ARBA" id="ARBA00022598"/>
    </source>
</evidence>
<evidence type="ECO:0000256" key="3">
    <source>
        <dbReference type="ARBA" id="ARBA00013025"/>
    </source>
</evidence>
<dbReference type="SUPFAM" id="SSF53623">
    <property type="entry name" value="MurD-like peptide ligases, catalytic domain"/>
    <property type="match status" value="1"/>
</dbReference>
<dbReference type="UniPathway" id="UPA00850"/>
<reference evidence="14" key="1">
    <citation type="submission" date="2015-01" db="EMBL/GenBank/DDBJ databases">
        <authorList>
            <person name="Aksoy S."/>
            <person name="Warren W."/>
            <person name="Wilson R.K."/>
        </authorList>
    </citation>
    <scope>NUCLEOTIDE SEQUENCE [LARGE SCALE GENOMIC DNA]</scope>
    <source>
        <strain evidence="14">IAEA</strain>
    </source>
</reference>
<dbReference type="Gene3D" id="3.90.190.20">
    <property type="entry name" value="Mur ligase, C-terminal domain"/>
    <property type="match status" value="1"/>
</dbReference>
<dbReference type="EMBL" id="JXJN01021554">
    <property type="status" value="NOT_ANNOTATED_CDS"/>
    <property type="molecule type" value="Genomic_DNA"/>
</dbReference>
<comment type="similarity">
    <text evidence="2">Belongs to the folylpolyglutamate synthase family.</text>
</comment>
<dbReference type="VEuPathDB" id="VectorBase:GPPI042249"/>
<keyword evidence="14" id="KW-1185">Reference proteome</keyword>
<keyword evidence="6" id="KW-0479">Metal-binding</keyword>
<dbReference type="PROSITE" id="PS01012">
    <property type="entry name" value="FOLYLPOLYGLU_SYNT_2"/>
    <property type="match status" value="1"/>
</dbReference>
<evidence type="ECO:0000256" key="1">
    <source>
        <dbReference type="ARBA" id="ARBA00005150"/>
    </source>
</evidence>
<dbReference type="PANTHER" id="PTHR11136:SF5">
    <property type="entry name" value="FOLYLPOLYGLUTAMATE SYNTHASE, MITOCHONDRIAL"/>
    <property type="match status" value="1"/>
</dbReference>
<proteinExistence type="inferred from homology"/>
<evidence type="ECO:0000256" key="2">
    <source>
        <dbReference type="ARBA" id="ARBA00008276"/>
    </source>
</evidence>
<evidence type="ECO:0000256" key="4">
    <source>
        <dbReference type="ARBA" id="ARBA00022563"/>
    </source>
</evidence>
<dbReference type="InterPro" id="IPR036565">
    <property type="entry name" value="Mur-like_cat_sf"/>
</dbReference>
<evidence type="ECO:0000256" key="8">
    <source>
        <dbReference type="ARBA" id="ARBA00022840"/>
    </source>
</evidence>
<keyword evidence="9" id="KW-0460">Magnesium</keyword>
<dbReference type="GO" id="GO:0006730">
    <property type="term" value="P:one-carbon metabolic process"/>
    <property type="evidence" value="ECO:0007669"/>
    <property type="project" value="UniProtKB-KW"/>
</dbReference>
<keyword evidence="5" id="KW-0436">Ligase</keyword>
<comment type="pathway">
    <text evidence="1">Cofactor biosynthesis; tetrahydrofolylpolyglutamate biosynthesis.</text>
</comment>
<dbReference type="GO" id="GO:0004326">
    <property type="term" value="F:tetrahydrofolylpolyglutamate synthase activity"/>
    <property type="evidence" value="ECO:0007669"/>
    <property type="project" value="UniProtKB-EC"/>
</dbReference>
<dbReference type="PROSITE" id="PS01011">
    <property type="entry name" value="FOLYLPOLYGLU_SYNT_1"/>
    <property type="match status" value="1"/>
</dbReference>
<dbReference type="Gene3D" id="3.40.1190.10">
    <property type="entry name" value="Mur-like, catalytic domain"/>
    <property type="match status" value="1"/>
</dbReference>
<dbReference type="GO" id="GO:0046872">
    <property type="term" value="F:metal ion binding"/>
    <property type="evidence" value="ECO:0007669"/>
    <property type="project" value="UniProtKB-KW"/>
</dbReference>
<accession>A0A1B0BVZ8</accession>
<dbReference type="PANTHER" id="PTHR11136">
    <property type="entry name" value="FOLYLPOLYGLUTAMATE SYNTHASE-RELATED"/>
    <property type="match status" value="1"/>
</dbReference>
<keyword evidence="4" id="KW-0554">One-carbon metabolism</keyword>
<dbReference type="InterPro" id="IPR018109">
    <property type="entry name" value="Folylpolyglutamate_synth_CS"/>
</dbReference>
<evidence type="ECO:0000256" key="10">
    <source>
        <dbReference type="ARBA" id="ARBA00030592"/>
    </source>
</evidence>
<dbReference type="EC" id="6.3.2.17" evidence="3"/>
<name>A0A1B0BVZ8_9MUSC</name>
<evidence type="ECO:0000313" key="14">
    <source>
        <dbReference type="Proteomes" id="UP000092460"/>
    </source>
</evidence>
<dbReference type="InterPro" id="IPR036615">
    <property type="entry name" value="Mur_ligase_C_dom_sf"/>
</dbReference>
<dbReference type="InterPro" id="IPR001645">
    <property type="entry name" value="Folylpolyglutamate_synth"/>
</dbReference>
<keyword evidence="8" id="KW-0067">ATP-binding</keyword>
<organism evidence="13 14">
    <name type="scientific">Glossina palpalis gambiensis</name>
    <dbReference type="NCBI Taxonomy" id="67801"/>
    <lineage>
        <taxon>Eukaryota</taxon>
        <taxon>Metazoa</taxon>
        <taxon>Ecdysozoa</taxon>
        <taxon>Arthropoda</taxon>
        <taxon>Hexapoda</taxon>
        <taxon>Insecta</taxon>
        <taxon>Pterygota</taxon>
        <taxon>Neoptera</taxon>
        <taxon>Endopterygota</taxon>
        <taxon>Diptera</taxon>
        <taxon>Brachycera</taxon>
        <taxon>Muscomorpha</taxon>
        <taxon>Hippoboscoidea</taxon>
        <taxon>Glossinidae</taxon>
        <taxon>Glossina</taxon>
    </lineage>
</organism>
<dbReference type="EnsemblMetazoa" id="GPPI042249-RA">
    <property type="protein sequence ID" value="GPPI042249-PA"/>
    <property type="gene ID" value="GPPI042249"/>
</dbReference>
<evidence type="ECO:0000256" key="6">
    <source>
        <dbReference type="ARBA" id="ARBA00022723"/>
    </source>
</evidence>
<evidence type="ECO:0000256" key="11">
    <source>
        <dbReference type="ARBA" id="ARBA00030876"/>
    </source>
</evidence>
<keyword evidence="7" id="KW-0547">Nucleotide-binding</keyword>
<evidence type="ECO:0000256" key="7">
    <source>
        <dbReference type="ARBA" id="ARBA00022741"/>
    </source>
</evidence>
<reference evidence="13" key="2">
    <citation type="submission" date="2020-05" db="UniProtKB">
        <authorList>
            <consortium name="EnsemblMetazoa"/>
        </authorList>
    </citation>
    <scope>IDENTIFICATION</scope>
    <source>
        <strain evidence="13">IAEA</strain>
    </source>
</reference>
<protein>
    <recommendedName>
        <fullName evidence="3">tetrahydrofolate synthase</fullName>
        <ecNumber evidence="3">6.3.2.17</ecNumber>
    </recommendedName>
    <alternativeName>
        <fullName evidence="11">Folylpoly-gamma-glutamate synthetase</fullName>
    </alternativeName>
    <alternativeName>
        <fullName evidence="10">Tetrahydrofolylpolyglutamate synthase</fullName>
    </alternativeName>
</protein>
<dbReference type="Proteomes" id="UP000092460">
    <property type="component" value="Unassembled WGS sequence"/>
</dbReference>
<comment type="catalytic activity">
    <reaction evidence="12">
        <text>(6S)-5,6,7,8-tetrahydrofolyl-(gamma-L-Glu)(n) + L-glutamate + ATP = (6S)-5,6,7,8-tetrahydrofolyl-(gamma-L-Glu)(n+1) + ADP + phosphate + H(+)</text>
        <dbReference type="Rhea" id="RHEA:10580"/>
        <dbReference type="Rhea" id="RHEA-COMP:14738"/>
        <dbReference type="Rhea" id="RHEA-COMP:14740"/>
        <dbReference type="ChEBI" id="CHEBI:15378"/>
        <dbReference type="ChEBI" id="CHEBI:29985"/>
        <dbReference type="ChEBI" id="CHEBI:30616"/>
        <dbReference type="ChEBI" id="CHEBI:43474"/>
        <dbReference type="ChEBI" id="CHEBI:141005"/>
        <dbReference type="ChEBI" id="CHEBI:456216"/>
        <dbReference type="EC" id="6.3.2.17"/>
    </reaction>
</comment>
<evidence type="ECO:0000313" key="13">
    <source>
        <dbReference type="EnsemblMetazoa" id="GPPI042249-PA"/>
    </source>
</evidence>
<dbReference type="GO" id="GO:0005829">
    <property type="term" value="C:cytosol"/>
    <property type="evidence" value="ECO:0007669"/>
    <property type="project" value="TreeGrafter"/>
</dbReference>
<dbReference type="NCBIfam" id="TIGR01499">
    <property type="entry name" value="folC"/>
    <property type="match status" value="1"/>
</dbReference>
<evidence type="ECO:0000256" key="9">
    <source>
        <dbReference type="ARBA" id="ARBA00022842"/>
    </source>
</evidence>